<feature type="transmembrane region" description="Helical" evidence="8">
    <location>
        <begin position="287"/>
        <end position="306"/>
    </location>
</feature>
<evidence type="ECO:0000256" key="7">
    <source>
        <dbReference type="SAM" id="MobiDB-lite"/>
    </source>
</evidence>
<feature type="transmembrane region" description="Helical" evidence="8">
    <location>
        <begin position="183"/>
        <end position="200"/>
    </location>
</feature>
<feature type="transmembrane region" description="Helical" evidence="8">
    <location>
        <begin position="312"/>
        <end position="333"/>
    </location>
</feature>
<dbReference type="EMBL" id="AYZR01000004">
    <property type="protein sequence ID" value="KRM94487.1"/>
    <property type="molecule type" value="Genomic_DNA"/>
</dbReference>
<dbReference type="PANTHER" id="PTHR33406:SF6">
    <property type="entry name" value="MEMBRANE PROTEIN YDGH-RELATED"/>
    <property type="match status" value="1"/>
</dbReference>
<evidence type="ECO:0000256" key="1">
    <source>
        <dbReference type="ARBA" id="ARBA00004651"/>
    </source>
</evidence>
<dbReference type="GO" id="GO:0005886">
    <property type="term" value="C:plasma membrane"/>
    <property type="evidence" value="ECO:0007669"/>
    <property type="project" value="UniProtKB-SubCell"/>
</dbReference>
<evidence type="ECO:0000256" key="4">
    <source>
        <dbReference type="ARBA" id="ARBA00022692"/>
    </source>
</evidence>
<dbReference type="PATRIC" id="fig|1423802.4.peg.1462"/>
<feature type="domain" description="Membrane transport protein MMPL" evidence="9">
    <location>
        <begin position="70"/>
        <end position="369"/>
    </location>
</feature>
<keyword evidence="4 8" id="KW-0812">Transmembrane</keyword>
<feature type="transmembrane region" description="Helical" evidence="8">
    <location>
        <begin position="733"/>
        <end position="753"/>
    </location>
</feature>
<dbReference type="SUPFAM" id="SSF82866">
    <property type="entry name" value="Multidrug efflux transporter AcrB transmembrane domain"/>
    <property type="match status" value="2"/>
</dbReference>
<name>A0A0R2CS92_9LACO</name>
<organism evidence="10 11">
    <name type="scientific">Lentilactobacillus senioris DSM 24302 = JCM 17472</name>
    <dbReference type="NCBI Taxonomy" id="1423802"/>
    <lineage>
        <taxon>Bacteria</taxon>
        <taxon>Bacillati</taxon>
        <taxon>Bacillota</taxon>
        <taxon>Bacilli</taxon>
        <taxon>Lactobacillales</taxon>
        <taxon>Lactobacillaceae</taxon>
        <taxon>Lentilactobacillus</taxon>
    </lineage>
</organism>
<dbReference type="STRING" id="1423802.FC56_GL001444"/>
<evidence type="ECO:0000313" key="10">
    <source>
        <dbReference type="EMBL" id="KRM94487.1"/>
    </source>
</evidence>
<protein>
    <recommendedName>
        <fullName evidence="9">Membrane transport protein MMPL domain-containing protein</fullName>
    </recommendedName>
</protein>
<sequence>MKEAIHKLHKNRIFSLIFWLILVFVAIIQTPNINTLTENASNITYGSKSQPAKAEAIKNRWGYQLNNTTGVTIVYNNPNGAIKAKQQAQIDETIQKLQKNKSYYSVKKITTTKTDLAGKGQLVSEDKSTELVELDIDPQSNNLTILTNQLVNQAKVNGLKSYVTSPEIVRNTQSQKVAAINDLITIALFIVAVLVVGIYFRSILAAFVSLITLFSSYVVSLGIVTNLTTRLNAPFSVYTPLEIAIATIIMGLIWNIYLFRRIKNTLILQNESAAATRQTIKASRFPITMTGLLLAAAFGILILVNFSPISSLYAVGISFLILMLAVLTINPIFTSALGESVFWPNVKPEKHRQPGVWNRIVSFSLWQPLAGLLMAIYLTFPFIYNFRPSLSYTQLSTLTANDQAVQGAEVLQTHFAEGKATPVTIYLENDKALNKEKYLQQIDALTTKLQSMKGVNSVYSVTQPSGMPISKYYVTNQLGDIQSDVKSAISKLTRVSTGIASNRRNINIEQLKKQVNYLKTLTNKSDKINSKSTDIQKQVSDASNNASVNQQSSANSKVKKYEQKLDKLNSQLDTTSTDMDALINQANNMQMYSQTIYNNMQTYNEALQKVKSDLKSLQLQVKNVQRGLNNVYDYLAALQKSTASDVYYITNAQLEDTDFLQTMYNYTSQNQKITALQVIFNNAPNSSDTPKQVKLLQEQIKTQLQGTTLKNADVAVTGEPVYQALEQSHLQRGFLIMATIMIVAIALAAFILSRAILQPFYWLIALIMSVITGTQLTYLALDYVANVSAFDWQVPILAMVVITAVGAWQIISLGLSMRYTRLNSLDWIRPSMASYGQVLRYILLVVILISLALTYGSSMVMIETAMISGFTFIIYYLILPMIVSSLGKMAVTVPDKTKLLKKHTDDE</sequence>
<evidence type="ECO:0000256" key="5">
    <source>
        <dbReference type="ARBA" id="ARBA00022989"/>
    </source>
</evidence>
<reference evidence="10 11" key="1">
    <citation type="journal article" date="2015" name="Genome Announc.">
        <title>Expanding the biotechnology potential of lactobacilli through comparative genomics of 213 strains and associated genera.</title>
        <authorList>
            <person name="Sun Z."/>
            <person name="Harris H.M."/>
            <person name="McCann A."/>
            <person name="Guo C."/>
            <person name="Argimon S."/>
            <person name="Zhang W."/>
            <person name="Yang X."/>
            <person name="Jeffery I.B."/>
            <person name="Cooney J.C."/>
            <person name="Kagawa T.F."/>
            <person name="Liu W."/>
            <person name="Song Y."/>
            <person name="Salvetti E."/>
            <person name="Wrobel A."/>
            <person name="Rasinkangas P."/>
            <person name="Parkhill J."/>
            <person name="Rea M.C."/>
            <person name="O'Sullivan O."/>
            <person name="Ritari J."/>
            <person name="Douillard F.P."/>
            <person name="Paul Ross R."/>
            <person name="Yang R."/>
            <person name="Briner A.E."/>
            <person name="Felis G.E."/>
            <person name="de Vos W.M."/>
            <person name="Barrangou R."/>
            <person name="Klaenhammer T.R."/>
            <person name="Caufield P.W."/>
            <person name="Cui Y."/>
            <person name="Zhang H."/>
            <person name="O'Toole P.W."/>
        </authorList>
    </citation>
    <scope>NUCLEOTIDE SEQUENCE [LARGE SCALE GENOMIC DNA]</scope>
    <source>
        <strain evidence="10 11">DSM 24302</strain>
    </source>
</reference>
<feature type="transmembrane region" description="Helical" evidence="8">
    <location>
        <begin position="838"/>
        <end position="855"/>
    </location>
</feature>
<keyword evidence="6 8" id="KW-0472">Membrane</keyword>
<dbReference type="InterPro" id="IPR050545">
    <property type="entry name" value="Mycobact_MmpL"/>
</dbReference>
<dbReference type="Pfam" id="PF03176">
    <property type="entry name" value="MMPL"/>
    <property type="match status" value="2"/>
</dbReference>
<feature type="domain" description="Membrane transport protein MMPL" evidence="9">
    <location>
        <begin position="571"/>
        <end position="807"/>
    </location>
</feature>
<keyword evidence="5 8" id="KW-1133">Transmembrane helix</keyword>
<feature type="transmembrane region" description="Helical" evidence="8">
    <location>
        <begin position="12"/>
        <end position="29"/>
    </location>
</feature>
<proteinExistence type="inferred from homology"/>
<evidence type="ECO:0000259" key="9">
    <source>
        <dbReference type="Pfam" id="PF03176"/>
    </source>
</evidence>
<dbReference type="SUPFAM" id="SSF57997">
    <property type="entry name" value="Tropomyosin"/>
    <property type="match status" value="1"/>
</dbReference>
<dbReference type="Proteomes" id="UP000051256">
    <property type="component" value="Unassembled WGS sequence"/>
</dbReference>
<comment type="similarity">
    <text evidence="2">Belongs to the resistance-nodulation-cell division (RND) (TC 2.A.6) family. MmpL subfamily.</text>
</comment>
<comment type="caution">
    <text evidence="10">The sequence shown here is derived from an EMBL/GenBank/DDBJ whole genome shotgun (WGS) entry which is preliminary data.</text>
</comment>
<evidence type="ECO:0000313" key="11">
    <source>
        <dbReference type="Proteomes" id="UP000051256"/>
    </source>
</evidence>
<evidence type="ECO:0000256" key="2">
    <source>
        <dbReference type="ARBA" id="ARBA00010157"/>
    </source>
</evidence>
<evidence type="ECO:0000256" key="6">
    <source>
        <dbReference type="ARBA" id="ARBA00023136"/>
    </source>
</evidence>
<dbReference type="Gene3D" id="1.20.1640.10">
    <property type="entry name" value="Multidrug efflux transporter AcrB transmembrane domain"/>
    <property type="match status" value="1"/>
</dbReference>
<feature type="transmembrane region" description="Helical" evidence="8">
    <location>
        <begin position="360"/>
        <end position="384"/>
    </location>
</feature>
<feature type="transmembrane region" description="Helical" evidence="8">
    <location>
        <begin position="792"/>
        <end position="817"/>
    </location>
</feature>
<dbReference type="PANTHER" id="PTHR33406">
    <property type="entry name" value="MEMBRANE PROTEIN MJ1562-RELATED"/>
    <property type="match status" value="1"/>
</dbReference>
<feature type="transmembrane region" description="Helical" evidence="8">
    <location>
        <begin position="760"/>
        <end position="780"/>
    </location>
</feature>
<dbReference type="InterPro" id="IPR004869">
    <property type="entry name" value="MMPL_dom"/>
</dbReference>
<feature type="transmembrane region" description="Helical" evidence="8">
    <location>
        <begin position="861"/>
        <end position="879"/>
    </location>
</feature>
<evidence type="ECO:0000256" key="8">
    <source>
        <dbReference type="SAM" id="Phobius"/>
    </source>
</evidence>
<dbReference type="RefSeq" id="WP_056977717.1">
    <property type="nucleotide sequence ID" value="NZ_AYZR01000004.1"/>
</dbReference>
<feature type="compositionally biased region" description="Low complexity" evidence="7">
    <location>
        <begin position="539"/>
        <end position="556"/>
    </location>
</feature>
<comment type="subcellular location">
    <subcellularLocation>
        <location evidence="1">Cell membrane</location>
        <topology evidence="1">Multi-pass membrane protein</topology>
    </subcellularLocation>
</comment>
<keyword evidence="3" id="KW-1003">Cell membrane</keyword>
<feature type="transmembrane region" description="Helical" evidence="8">
    <location>
        <begin position="237"/>
        <end position="259"/>
    </location>
</feature>
<feature type="transmembrane region" description="Helical" evidence="8">
    <location>
        <begin position="207"/>
        <end position="225"/>
    </location>
</feature>
<evidence type="ECO:0000256" key="3">
    <source>
        <dbReference type="ARBA" id="ARBA00022475"/>
    </source>
</evidence>
<gene>
    <name evidence="10" type="ORF">FC56_GL001444</name>
</gene>
<accession>A0A0R2CS92</accession>
<feature type="region of interest" description="Disordered" evidence="7">
    <location>
        <begin position="539"/>
        <end position="558"/>
    </location>
</feature>
<keyword evidence="11" id="KW-1185">Reference proteome</keyword>
<dbReference type="AlphaFoldDB" id="A0A0R2CS92"/>